<comment type="caution">
    <text evidence="3">The sequence shown here is derived from an EMBL/GenBank/DDBJ whole genome shotgun (WGS) entry which is preliminary data.</text>
</comment>
<feature type="signal peptide" evidence="2">
    <location>
        <begin position="1"/>
        <end position="25"/>
    </location>
</feature>
<dbReference type="EMBL" id="SGXC01000001">
    <property type="protein sequence ID" value="RZS86220.1"/>
    <property type="molecule type" value="Genomic_DNA"/>
</dbReference>
<evidence type="ECO:0008006" key="5">
    <source>
        <dbReference type="Google" id="ProtNLM"/>
    </source>
</evidence>
<feature type="compositionally biased region" description="Basic and acidic residues" evidence="1">
    <location>
        <begin position="106"/>
        <end position="119"/>
    </location>
</feature>
<keyword evidence="4" id="KW-1185">Reference proteome</keyword>
<organism evidence="3 4">
    <name type="scientific">Pigmentiphaga kullae</name>
    <dbReference type="NCBI Taxonomy" id="151784"/>
    <lineage>
        <taxon>Bacteria</taxon>
        <taxon>Pseudomonadati</taxon>
        <taxon>Pseudomonadota</taxon>
        <taxon>Betaproteobacteria</taxon>
        <taxon>Burkholderiales</taxon>
        <taxon>Alcaligenaceae</taxon>
        <taxon>Pigmentiphaga</taxon>
    </lineage>
</organism>
<evidence type="ECO:0000313" key="3">
    <source>
        <dbReference type="EMBL" id="RZS86220.1"/>
    </source>
</evidence>
<dbReference type="OrthoDB" id="8686170at2"/>
<feature type="region of interest" description="Disordered" evidence="1">
    <location>
        <begin position="25"/>
        <end position="147"/>
    </location>
</feature>
<dbReference type="AlphaFoldDB" id="A0A4Q7NNS8"/>
<protein>
    <recommendedName>
        <fullName evidence="5">Translation initiation factor IF-2</fullName>
    </recommendedName>
</protein>
<reference evidence="3 4" key="1">
    <citation type="submission" date="2019-02" db="EMBL/GenBank/DDBJ databases">
        <title>Genomic Encyclopedia of Type Strains, Phase IV (KMG-IV): sequencing the most valuable type-strain genomes for metagenomic binning, comparative biology and taxonomic classification.</title>
        <authorList>
            <person name="Goeker M."/>
        </authorList>
    </citation>
    <scope>NUCLEOTIDE SEQUENCE [LARGE SCALE GENOMIC DNA]</scope>
    <source>
        <strain evidence="3 4">K24</strain>
    </source>
</reference>
<accession>A0A4Q7NNS8</accession>
<name>A0A4Q7NNS8_9BURK</name>
<dbReference type="Proteomes" id="UP000292445">
    <property type="component" value="Unassembled WGS sequence"/>
</dbReference>
<feature type="compositionally biased region" description="Basic and acidic residues" evidence="1">
    <location>
        <begin position="65"/>
        <end position="77"/>
    </location>
</feature>
<feature type="compositionally biased region" description="Polar residues" evidence="1">
    <location>
        <begin position="26"/>
        <end position="48"/>
    </location>
</feature>
<evidence type="ECO:0000313" key="4">
    <source>
        <dbReference type="Proteomes" id="UP000292445"/>
    </source>
</evidence>
<feature type="chain" id="PRO_5020999827" description="Translation initiation factor IF-2" evidence="2">
    <location>
        <begin position="26"/>
        <end position="147"/>
    </location>
</feature>
<gene>
    <name evidence="3" type="ORF">EV675_2260</name>
</gene>
<proteinExistence type="predicted"/>
<evidence type="ECO:0000256" key="1">
    <source>
        <dbReference type="SAM" id="MobiDB-lite"/>
    </source>
</evidence>
<feature type="compositionally biased region" description="Low complexity" evidence="1">
    <location>
        <begin position="133"/>
        <end position="147"/>
    </location>
</feature>
<keyword evidence="2" id="KW-0732">Signal</keyword>
<dbReference type="RefSeq" id="WP_130357333.1">
    <property type="nucleotide sequence ID" value="NZ_SGXC01000001.1"/>
</dbReference>
<sequence length="147" mass="14541">MKCSSSTRNTLLAVLLAAATPLAIAQTSSPNQTSQDARTDMGPSTGSSGKPLPAGQGKNSPQPESTKRTGPVEHGSRSDMGPSSGASGKPLPAGRGGSDAAQPSGDRTRPGGNDRESRTDMGPSSGASGKQVPSPDSGSPPGGSMQR</sequence>
<evidence type="ECO:0000256" key="2">
    <source>
        <dbReference type="SAM" id="SignalP"/>
    </source>
</evidence>